<keyword evidence="3" id="KW-1185">Reference proteome</keyword>
<protein>
    <submittedName>
        <fullName evidence="2">von Willebrand factor type A domain-containing protein</fullName>
    </submittedName>
</protein>
<evidence type="ECO:0000313" key="3">
    <source>
        <dbReference type="Proteomes" id="UP000629603"/>
    </source>
</evidence>
<organism evidence="2 3">
    <name type="scientific">Rhizobium phage RHph_TM30</name>
    <dbReference type="NCBI Taxonomy" id="2509764"/>
    <lineage>
        <taxon>Viruses</taxon>
        <taxon>Duplodnaviria</taxon>
        <taxon>Heunggongvirae</taxon>
        <taxon>Uroviricota</taxon>
        <taxon>Caudoviricetes</taxon>
        <taxon>Kleczkowskaviridae</taxon>
        <taxon>Cuauhnahuacvirus</taxon>
        <taxon>Cuauhnahuacvirus TM30</taxon>
    </lineage>
</organism>
<evidence type="ECO:0000259" key="1">
    <source>
        <dbReference type="Pfam" id="PF10138"/>
    </source>
</evidence>
<dbReference type="InterPro" id="IPR036465">
    <property type="entry name" value="vWFA_dom_sf"/>
</dbReference>
<dbReference type="Gene3D" id="3.40.50.410">
    <property type="entry name" value="von Willebrand factor, type A domain"/>
    <property type="match status" value="1"/>
</dbReference>
<dbReference type="Pfam" id="PF10138">
    <property type="entry name" value="vWA-TerF-like"/>
    <property type="match status" value="1"/>
</dbReference>
<feature type="domain" description="vWA found in TerF C terminus" evidence="1">
    <location>
        <begin position="32"/>
        <end position="235"/>
    </location>
</feature>
<dbReference type="SUPFAM" id="SSF53300">
    <property type="entry name" value="vWA-like"/>
    <property type="match status" value="1"/>
</dbReference>
<dbReference type="Proteomes" id="UP000629603">
    <property type="component" value="Segment"/>
</dbReference>
<dbReference type="InterPro" id="IPR019303">
    <property type="entry name" value="vWA_TerF_C"/>
</dbReference>
<evidence type="ECO:0000313" key="2">
    <source>
        <dbReference type="EMBL" id="QIG71336.1"/>
    </source>
</evidence>
<proteinExistence type="predicted"/>
<name>A0A7S5R567_9CAUD</name>
<accession>A0A7S5R567</accession>
<gene>
    <name evidence="2" type="ORF">EVB93_229</name>
</gene>
<dbReference type="EMBL" id="MN988521">
    <property type="protein sequence ID" value="QIG71336.1"/>
    <property type="molecule type" value="Genomic_DNA"/>
</dbReference>
<sequence>MTNAITLDLTKKFELNLEKAGITQIPVLETRLAVDRSGSMQEEFDAGWVDKTINLFIVAAMKFDDNQSLEVGFFNTEFTQTPEAQASDVGTYLKSKARNIRPTSGTYYAPIIENLESKMSASAPIQEKKSGFFGFFKGDSSAPASKERVAKNKAYVGVITDGDPGDKRSFESALANTSGDTFYQFIAIGNQIDANYLKGLSNQYKHVSFIHLKDPYKVTDDSFYENLCNEKFVAWTK</sequence>
<reference evidence="2 3" key="1">
    <citation type="submission" date="2020-01" db="EMBL/GenBank/DDBJ databases">
        <title>Patterns of diversity and host range of bacteriophage communities associated with bean-nodulatin bacteria.</title>
        <authorList>
            <person name="Vann Cauwenberghe J."/>
            <person name="Santamaria R.I."/>
            <person name="Bustos P."/>
            <person name="Juarez S."/>
            <person name="Gonzalez V."/>
        </authorList>
    </citation>
    <scope>NUCLEOTIDE SEQUENCE [LARGE SCALE GENOMIC DNA]</scope>
</reference>